<reference evidence="1" key="1">
    <citation type="submission" date="2014-11" db="EMBL/GenBank/DDBJ databases">
        <authorList>
            <person name="Amaro Gonzalez C."/>
        </authorList>
    </citation>
    <scope>NUCLEOTIDE SEQUENCE</scope>
</reference>
<organism evidence="1">
    <name type="scientific">Anguilla anguilla</name>
    <name type="common">European freshwater eel</name>
    <name type="synonym">Muraena anguilla</name>
    <dbReference type="NCBI Taxonomy" id="7936"/>
    <lineage>
        <taxon>Eukaryota</taxon>
        <taxon>Metazoa</taxon>
        <taxon>Chordata</taxon>
        <taxon>Craniata</taxon>
        <taxon>Vertebrata</taxon>
        <taxon>Euteleostomi</taxon>
        <taxon>Actinopterygii</taxon>
        <taxon>Neopterygii</taxon>
        <taxon>Teleostei</taxon>
        <taxon>Anguilliformes</taxon>
        <taxon>Anguillidae</taxon>
        <taxon>Anguilla</taxon>
    </lineage>
</organism>
<reference evidence="1" key="2">
    <citation type="journal article" date="2015" name="Fish Shellfish Immunol.">
        <title>Early steps in the European eel (Anguilla anguilla)-Vibrio vulnificus interaction in the gills: Role of the RtxA13 toxin.</title>
        <authorList>
            <person name="Callol A."/>
            <person name="Pajuelo D."/>
            <person name="Ebbesson L."/>
            <person name="Teles M."/>
            <person name="MacKenzie S."/>
            <person name="Amaro C."/>
        </authorList>
    </citation>
    <scope>NUCLEOTIDE SEQUENCE</scope>
</reference>
<evidence type="ECO:0000313" key="1">
    <source>
        <dbReference type="EMBL" id="JAH14863.1"/>
    </source>
</evidence>
<sequence length="11" mass="1320">MVVMIVFSRHT</sequence>
<protein>
    <submittedName>
        <fullName evidence="1">Uncharacterized protein</fullName>
    </submittedName>
</protein>
<dbReference type="EMBL" id="GBXM01093714">
    <property type="protein sequence ID" value="JAH14863.1"/>
    <property type="molecule type" value="Transcribed_RNA"/>
</dbReference>
<accession>A0A0E9QFI8</accession>
<proteinExistence type="predicted"/>
<name>A0A0E9QFI8_ANGAN</name>